<dbReference type="InterPro" id="IPR045865">
    <property type="entry name" value="ACT-like_dom_sf"/>
</dbReference>
<feature type="binding site" evidence="12">
    <location>
        <position position="179"/>
    </location>
    <ligand>
        <name>ATP</name>
        <dbReference type="ChEBI" id="CHEBI:30616"/>
    </ligand>
</feature>
<dbReference type="UniPathway" id="UPA00034">
    <property type="reaction ID" value="UER00015"/>
</dbReference>
<evidence type="ECO:0000313" key="17">
    <source>
        <dbReference type="Proteomes" id="UP000178082"/>
    </source>
</evidence>
<dbReference type="PROSITE" id="PS00324">
    <property type="entry name" value="ASPARTOKINASE"/>
    <property type="match status" value="1"/>
</dbReference>
<dbReference type="GO" id="GO:0004072">
    <property type="term" value="F:aspartate kinase activity"/>
    <property type="evidence" value="ECO:0007669"/>
    <property type="project" value="UniProtKB-EC"/>
</dbReference>
<evidence type="ECO:0000256" key="9">
    <source>
        <dbReference type="ARBA" id="ARBA00022840"/>
    </source>
</evidence>
<dbReference type="FunFam" id="3.40.1160.10:FF:000002">
    <property type="entry name" value="Aspartokinase"/>
    <property type="match status" value="1"/>
</dbReference>
<keyword evidence="5 14" id="KW-0028">Amino-acid biosynthesis</keyword>
<gene>
    <name evidence="16" type="ORF">A3G31_03010</name>
</gene>
<reference evidence="16 17" key="1">
    <citation type="journal article" date="2016" name="Nat. Commun.">
        <title>Thousands of microbial genomes shed light on interconnected biogeochemical processes in an aquifer system.</title>
        <authorList>
            <person name="Anantharaman K."/>
            <person name="Brown C.T."/>
            <person name="Hug L.A."/>
            <person name="Sharon I."/>
            <person name="Castelle C.J."/>
            <person name="Probst A.J."/>
            <person name="Thomas B.C."/>
            <person name="Singh A."/>
            <person name="Wilkins M.J."/>
            <person name="Karaoz U."/>
            <person name="Brodie E.L."/>
            <person name="Williams K.H."/>
            <person name="Hubbard S.S."/>
            <person name="Banfield J.F."/>
        </authorList>
    </citation>
    <scope>NUCLEOTIDE SEQUENCE [LARGE SCALE GENOMIC DNA]</scope>
</reference>
<evidence type="ECO:0000256" key="8">
    <source>
        <dbReference type="ARBA" id="ARBA00022777"/>
    </source>
</evidence>
<organism evidence="16 17">
    <name type="scientific">Candidatus Schekmanbacteria bacterium RIFCSPLOWO2_12_FULL_38_15</name>
    <dbReference type="NCBI Taxonomy" id="1817883"/>
    <lineage>
        <taxon>Bacteria</taxon>
        <taxon>Candidatus Schekmaniibacteriota</taxon>
    </lineage>
</organism>
<dbReference type="PIRSF" id="PIRSF000726">
    <property type="entry name" value="Asp_kin"/>
    <property type="match status" value="1"/>
</dbReference>
<protein>
    <recommendedName>
        <fullName evidence="13">Aspartokinase</fullName>
        <ecNumber evidence="13">2.7.2.4</ecNumber>
    </recommendedName>
</protein>
<dbReference type="CDD" id="cd04261">
    <property type="entry name" value="AAK_AKii-LysC-BS"/>
    <property type="match status" value="1"/>
</dbReference>
<keyword evidence="7 12" id="KW-0547">Nucleotide-binding</keyword>
<accession>A0A1F7SEP6</accession>
<dbReference type="Pfam" id="PF01842">
    <property type="entry name" value="ACT"/>
    <property type="match status" value="1"/>
</dbReference>
<dbReference type="Proteomes" id="UP000178082">
    <property type="component" value="Unassembled WGS sequence"/>
</dbReference>
<dbReference type="EMBL" id="MGDI01000032">
    <property type="protein sequence ID" value="OGL52240.1"/>
    <property type="molecule type" value="Genomic_DNA"/>
</dbReference>
<sequence>MALVVQKYGGTSVGDIERIKNVARKIAEARKKGDDVIVVVSAMAGETDKLVNLAYQITDSPNEREMDVLLSSGERVSIALVAIALHAMGVKAQSFTGRQVGMITDSAHTKARIEKITAERIKEALKDGAVAIVAGFQGITAEGDVTTLGRGGSDTSAVAIAAALRADVCEIYTDVDGVYTTDPKIVPEARRIDKISYDEMLEMASLGAKVLQIRSVEFAKKYEVPLYVKSSFFEGKGTLVTKESDSMEQVSVTAVTYKKDESKISVRRAPDKPGVAAKIFGALADANIVVDTIVQNISVDGHTDITFTVAKIESKKSLDIVKKIAKEIGAVDVSIDDNIAKVSIVGSGMRSHSGVASKMFSALSKDGINIQMISTSEIKVTCVIEAKYTELAVRVLHDTFNLEKE</sequence>
<dbReference type="FunFam" id="3.30.2130.10:FF:000002">
    <property type="entry name" value="Aspartokinase"/>
    <property type="match status" value="1"/>
</dbReference>
<dbReference type="GO" id="GO:0005524">
    <property type="term" value="F:ATP binding"/>
    <property type="evidence" value="ECO:0007669"/>
    <property type="project" value="UniProtKB-KW"/>
</dbReference>
<evidence type="ECO:0000256" key="5">
    <source>
        <dbReference type="ARBA" id="ARBA00022605"/>
    </source>
</evidence>
<evidence type="ECO:0000256" key="14">
    <source>
        <dbReference type="RuleBase" id="RU004249"/>
    </source>
</evidence>
<comment type="pathway">
    <text evidence="2 14">Amino-acid biosynthesis; L-methionine biosynthesis via de novo pathway; L-homoserine from L-aspartate: step 1/3.</text>
</comment>
<comment type="pathway">
    <text evidence="3 14">Amino-acid biosynthesis; L-threonine biosynthesis; L-threonine from L-aspartate: step 1/5.</text>
</comment>
<keyword evidence="9 12" id="KW-0067">ATP-binding</keyword>
<dbReference type="InterPro" id="IPR002912">
    <property type="entry name" value="ACT_dom"/>
</dbReference>
<feature type="binding site" evidence="12">
    <location>
        <position position="47"/>
    </location>
    <ligand>
        <name>substrate</name>
    </ligand>
</feature>
<dbReference type="STRING" id="1817883.A3G31_03010"/>
<evidence type="ECO:0000256" key="2">
    <source>
        <dbReference type="ARBA" id="ARBA00004986"/>
    </source>
</evidence>
<evidence type="ECO:0000256" key="10">
    <source>
        <dbReference type="ARBA" id="ARBA00023154"/>
    </source>
</evidence>
<evidence type="ECO:0000259" key="15">
    <source>
        <dbReference type="PROSITE" id="PS51671"/>
    </source>
</evidence>
<dbReference type="EC" id="2.7.2.4" evidence="13"/>
<feature type="binding site" evidence="12">
    <location>
        <begin position="209"/>
        <end position="210"/>
    </location>
    <ligand>
        <name>ATP</name>
        <dbReference type="ChEBI" id="CHEBI:30616"/>
    </ligand>
</feature>
<dbReference type="CDD" id="cd04923">
    <property type="entry name" value="ACT_AK-LysC-DapG-like_2"/>
    <property type="match status" value="1"/>
</dbReference>
<dbReference type="SUPFAM" id="SSF53633">
    <property type="entry name" value="Carbamate kinase-like"/>
    <property type="match status" value="1"/>
</dbReference>
<dbReference type="NCBIfam" id="NF005154">
    <property type="entry name" value="PRK06635.1-2"/>
    <property type="match status" value="1"/>
</dbReference>
<comment type="pathway">
    <text evidence="1 14">Amino-acid biosynthesis; L-lysine biosynthesis via DAP pathway; (S)-tetrahydrodipicolinate from L-aspartate: step 1/4.</text>
</comment>
<dbReference type="AlphaFoldDB" id="A0A1F7SEP6"/>
<dbReference type="NCBIfam" id="TIGR00656">
    <property type="entry name" value="asp_kin_monofn"/>
    <property type="match status" value="1"/>
</dbReference>
<comment type="catalytic activity">
    <reaction evidence="11 13">
        <text>L-aspartate + ATP = 4-phospho-L-aspartate + ADP</text>
        <dbReference type="Rhea" id="RHEA:23776"/>
        <dbReference type="ChEBI" id="CHEBI:29991"/>
        <dbReference type="ChEBI" id="CHEBI:30616"/>
        <dbReference type="ChEBI" id="CHEBI:57535"/>
        <dbReference type="ChEBI" id="CHEBI:456216"/>
        <dbReference type="EC" id="2.7.2.4"/>
    </reaction>
</comment>
<dbReference type="GO" id="GO:0009089">
    <property type="term" value="P:lysine biosynthetic process via diaminopimelate"/>
    <property type="evidence" value="ECO:0007669"/>
    <property type="project" value="UniProtKB-UniPathway"/>
</dbReference>
<evidence type="ECO:0000313" key="16">
    <source>
        <dbReference type="EMBL" id="OGL52240.1"/>
    </source>
</evidence>
<dbReference type="UniPathway" id="UPA00050">
    <property type="reaction ID" value="UER00461"/>
</dbReference>
<dbReference type="SUPFAM" id="SSF55021">
    <property type="entry name" value="ACT-like"/>
    <property type="match status" value="2"/>
</dbReference>
<dbReference type="UniPathway" id="UPA00051">
    <property type="reaction ID" value="UER00462"/>
</dbReference>
<feature type="binding site" evidence="12">
    <location>
        <begin position="7"/>
        <end position="10"/>
    </location>
    <ligand>
        <name>ATP</name>
        <dbReference type="ChEBI" id="CHEBI:30616"/>
    </ligand>
</feature>
<dbReference type="InterPro" id="IPR018042">
    <property type="entry name" value="Aspartate_kinase_CS"/>
</dbReference>
<comment type="similarity">
    <text evidence="4 13">Belongs to the aspartokinase family.</text>
</comment>
<proteinExistence type="inferred from homology"/>
<dbReference type="Gene3D" id="3.30.2130.10">
    <property type="entry name" value="VC0802-like"/>
    <property type="match status" value="1"/>
</dbReference>
<evidence type="ECO:0000256" key="11">
    <source>
        <dbReference type="ARBA" id="ARBA00047872"/>
    </source>
</evidence>
<dbReference type="InterPro" id="IPR005260">
    <property type="entry name" value="Asp_kin_monofn"/>
</dbReference>
<feature type="binding site" evidence="12">
    <location>
        <position position="74"/>
    </location>
    <ligand>
        <name>substrate</name>
    </ligand>
</feature>
<evidence type="ECO:0000256" key="12">
    <source>
        <dbReference type="PIRSR" id="PIRSR000726-1"/>
    </source>
</evidence>
<keyword evidence="10" id="KW-0457">Lysine biosynthesis</keyword>
<evidence type="ECO:0000256" key="3">
    <source>
        <dbReference type="ARBA" id="ARBA00005139"/>
    </source>
</evidence>
<dbReference type="InterPro" id="IPR001341">
    <property type="entry name" value="Asp_kinase"/>
</dbReference>
<dbReference type="NCBIfam" id="TIGR00657">
    <property type="entry name" value="asp_kinases"/>
    <property type="match status" value="1"/>
</dbReference>
<dbReference type="InterPro" id="IPR001048">
    <property type="entry name" value="Asp/Glu/Uridylate_kinase"/>
</dbReference>
<dbReference type="GO" id="GO:0009090">
    <property type="term" value="P:homoserine biosynthetic process"/>
    <property type="evidence" value="ECO:0007669"/>
    <property type="project" value="TreeGrafter"/>
</dbReference>
<keyword evidence="6 13" id="KW-0808">Transferase</keyword>
<dbReference type="PANTHER" id="PTHR21499">
    <property type="entry name" value="ASPARTATE KINASE"/>
    <property type="match status" value="1"/>
</dbReference>
<feature type="domain" description="ACT" evidence="15">
    <location>
        <begin position="264"/>
        <end position="338"/>
    </location>
</feature>
<dbReference type="InterPro" id="IPR036393">
    <property type="entry name" value="AceGlu_kinase-like_sf"/>
</dbReference>
<name>A0A1F7SEP6_9BACT</name>
<dbReference type="InterPro" id="IPR041740">
    <property type="entry name" value="AKii-LysC-BS"/>
</dbReference>
<feature type="domain" description="ACT" evidence="15">
    <location>
        <begin position="344"/>
        <end position="405"/>
    </location>
</feature>
<evidence type="ECO:0000256" key="4">
    <source>
        <dbReference type="ARBA" id="ARBA00010122"/>
    </source>
</evidence>
<dbReference type="GO" id="GO:0009088">
    <property type="term" value="P:threonine biosynthetic process"/>
    <property type="evidence" value="ECO:0007669"/>
    <property type="project" value="UniProtKB-UniPathway"/>
</dbReference>
<evidence type="ECO:0000256" key="7">
    <source>
        <dbReference type="ARBA" id="ARBA00022741"/>
    </source>
</evidence>
<feature type="binding site" evidence="12">
    <location>
        <begin position="173"/>
        <end position="174"/>
    </location>
    <ligand>
        <name>ATP</name>
        <dbReference type="ChEBI" id="CHEBI:30616"/>
    </ligand>
</feature>
<evidence type="ECO:0000256" key="13">
    <source>
        <dbReference type="RuleBase" id="RU003448"/>
    </source>
</evidence>
<dbReference type="GO" id="GO:0005829">
    <property type="term" value="C:cytosol"/>
    <property type="evidence" value="ECO:0007669"/>
    <property type="project" value="TreeGrafter"/>
</dbReference>
<comment type="caution">
    <text evidence="16">The sequence shown here is derived from an EMBL/GenBank/DDBJ whole genome shotgun (WGS) entry which is preliminary data.</text>
</comment>
<evidence type="ECO:0000256" key="6">
    <source>
        <dbReference type="ARBA" id="ARBA00022679"/>
    </source>
</evidence>
<keyword evidence="8 13" id="KW-0418">Kinase</keyword>
<evidence type="ECO:0000256" key="1">
    <source>
        <dbReference type="ARBA" id="ARBA00004766"/>
    </source>
</evidence>
<dbReference type="CDD" id="cd04913">
    <property type="entry name" value="ACT_AKii-LysC-BS-like_1"/>
    <property type="match status" value="1"/>
</dbReference>
<dbReference type="Pfam" id="PF00696">
    <property type="entry name" value="AA_kinase"/>
    <property type="match status" value="1"/>
</dbReference>
<dbReference type="PANTHER" id="PTHR21499:SF3">
    <property type="entry name" value="ASPARTOKINASE"/>
    <property type="match status" value="1"/>
</dbReference>
<dbReference type="NCBIfam" id="NF005155">
    <property type="entry name" value="PRK06635.1-4"/>
    <property type="match status" value="1"/>
</dbReference>
<dbReference type="InterPro" id="IPR054352">
    <property type="entry name" value="ACT_Aspartokinase"/>
</dbReference>
<dbReference type="Gene3D" id="3.40.1160.10">
    <property type="entry name" value="Acetylglutamate kinase-like"/>
    <property type="match status" value="1"/>
</dbReference>
<dbReference type="PROSITE" id="PS51671">
    <property type="entry name" value="ACT"/>
    <property type="match status" value="2"/>
</dbReference>
<dbReference type="Pfam" id="PF22468">
    <property type="entry name" value="ACT_9"/>
    <property type="match status" value="1"/>
</dbReference>